<dbReference type="Pfam" id="PF01019">
    <property type="entry name" value="G_glu_transpept"/>
    <property type="match status" value="1"/>
</dbReference>
<dbReference type="OrthoDB" id="9781342at2"/>
<evidence type="ECO:0000313" key="3">
    <source>
        <dbReference type="Proteomes" id="UP000238312"/>
    </source>
</evidence>
<dbReference type="EMBL" id="PVNG01000002">
    <property type="protein sequence ID" value="PRX69183.1"/>
    <property type="molecule type" value="Genomic_DNA"/>
</dbReference>
<comment type="caution">
    <text evidence="2">The sequence shown here is derived from an EMBL/GenBank/DDBJ whole genome shotgun (WGS) entry which is preliminary data.</text>
</comment>
<proteinExistence type="predicted"/>
<organism evidence="2 3">
    <name type="scientific">Nonomuraea fuscirosea</name>
    <dbReference type="NCBI Taxonomy" id="1291556"/>
    <lineage>
        <taxon>Bacteria</taxon>
        <taxon>Bacillati</taxon>
        <taxon>Actinomycetota</taxon>
        <taxon>Actinomycetes</taxon>
        <taxon>Streptosporangiales</taxon>
        <taxon>Streptosporangiaceae</taxon>
        <taxon>Nonomuraea</taxon>
    </lineage>
</organism>
<dbReference type="AlphaFoldDB" id="A0A2T0N8W2"/>
<dbReference type="PANTHER" id="PTHR43881">
    <property type="entry name" value="GAMMA-GLUTAMYLTRANSPEPTIDASE (AFU_ORTHOLOGUE AFUA_4G13580)"/>
    <property type="match status" value="1"/>
</dbReference>
<dbReference type="Gene3D" id="3.60.20.40">
    <property type="match status" value="1"/>
</dbReference>
<dbReference type="InterPro" id="IPR043137">
    <property type="entry name" value="GGT_ssub_C"/>
</dbReference>
<evidence type="ECO:0000256" key="1">
    <source>
        <dbReference type="SAM" id="MobiDB-lite"/>
    </source>
</evidence>
<dbReference type="PANTHER" id="PTHR43881:SF1">
    <property type="entry name" value="GAMMA-GLUTAMYLTRANSPEPTIDASE (AFU_ORTHOLOGUE AFUA_4G13580)"/>
    <property type="match status" value="1"/>
</dbReference>
<dbReference type="GO" id="GO:0016740">
    <property type="term" value="F:transferase activity"/>
    <property type="evidence" value="ECO:0007669"/>
    <property type="project" value="UniProtKB-KW"/>
</dbReference>
<dbReference type="InterPro" id="IPR052896">
    <property type="entry name" value="GGT-like_enzyme"/>
</dbReference>
<evidence type="ECO:0000313" key="2">
    <source>
        <dbReference type="EMBL" id="PRX69183.1"/>
    </source>
</evidence>
<protein>
    <submittedName>
        <fullName evidence="2">Gamma-glutamyltransferase 2</fullName>
    </submittedName>
</protein>
<keyword evidence="3" id="KW-1185">Reference proteome</keyword>
<dbReference type="PRINTS" id="PR01210">
    <property type="entry name" value="GGTRANSPTASE"/>
</dbReference>
<accession>A0A2T0N8W2</accession>
<gene>
    <name evidence="2" type="ORF">B0I32_102240</name>
</gene>
<dbReference type="Gene3D" id="1.10.246.130">
    <property type="match status" value="1"/>
</dbReference>
<feature type="region of interest" description="Disordered" evidence="1">
    <location>
        <begin position="357"/>
        <end position="402"/>
    </location>
</feature>
<dbReference type="Proteomes" id="UP000238312">
    <property type="component" value="Unassembled WGS sequence"/>
</dbReference>
<reference evidence="2 3" key="1">
    <citation type="submission" date="2018-03" db="EMBL/GenBank/DDBJ databases">
        <title>Genomic Encyclopedia of Type Strains, Phase III (KMG-III): the genomes of soil and plant-associated and newly described type strains.</title>
        <authorList>
            <person name="Whitman W."/>
        </authorList>
    </citation>
    <scope>NUCLEOTIDE SEQUENCE [LARGE SCALE GENOMIC DNA]</scope>
    <source>
        <strain evidence="2 3">CGMCC 4.7104</strain>
    </source>
</reference>
<name>A0A2T0N8W2_9ACTN</name>
<dbReference type="InterPro" id="IPR043138">
    <property type="entry name" value="GGT_lsub"/>
</dbReference>
<keyword evidence="2" id="KW-0808">Transferase</keyword>
<sequence length="597" mass="63350">MFTTRPELKGDFGMVAGTHWLASATGMGVLERGGNAFDAAVAAGFVLQVAEPHLNGPGGEVPILLWNEAEQKVSVVCGQGVAPAAATIERFTELGLDVVPGTGLLAATVPGAFGGWMLMLERWGTWSLADVLAPAIHYAEHGVPVLERIAATIESVRTLFEEDWPTSAATWLPGGNVPEPGAKLANPVLAATYRRVIAEAESASGTREGQIEAARKTWYEGFVAEAIAEFSATTAWRDSSGEVHGGLLTGDDLAGWAASVEEPATFDYRGHTVAKTGPWGQGPVFLQQLALLDGFDLDAMDFLGADYLHTVTEAAKLAFADREAWYGDTDVPMDDLLSPAYNAERRRLIGARASLELRPGAPGGRTPRLPVFPEPGTASDAPGLSGSRKPQGVGEPTVARDGMVKGDTCHIDVVDRWGNMVSATPSGGWLQSSPTIPALGFCLGTRAQMFWLQEGVATALRPGTRPRTTLSPSFALRDGRPWLAFGTPGGDQQDQWSVNFFLSIVHGGLNLQEAIDAPMFHSEHFPSSFFPRASRPGVMHVEDRVDAGVIAELRRRGHEVETAGAWALGRLSAVARDGAFLKAAANPRGAQGYAAGR</sequence>
<dbReference type="InterPro" id="IPR029055">
    <property type="entry name" value="Ntn_hydrolases_N"/>
</dbReference>
<dbReference type="SUPFAM" id="SSF56235">
    <property type="entry name" value="N-terminal nucleophile aminohydrolases (Ntn hydrolases)"/>
    <property type="match status" value="1"/>
</dbReference>